<dbReference type="InterPro" id="IPR031357">
    <property type="entry name" value="Stealth_CR3"/>
</dbReference>
<dbReference type="OrthoDB" id="263283at2759"/>
<evidence type="ECO:0000313" key="4">
    <source>
        <dbReference type="EMBL" id="GEM06509.1"/>
    </source>
</evidence>
<reference evidence="4 5" key="1">
    <citation type="submission" date="2019-07" db="EMBL/GenBank/DDBJ databases">
        <title>Rhodotorula toruloides NBRC10032 genome sequencing.</title>
        <authorList>
            <person name="Shida Y."/>
            <person name="Takaku H."/>
            <person name="Ogasawara W."/>
            <person name="Mori K."/>
        </authorList>
    </citation>
    <scope>NUCLEOTIDE SEQUENCE [LARGE SCALE GENOMIC DNA]</scope>
    <source>
        <strain evidence="4 5">NBRC10032</strain>
    </source>
</reference>
<organism evidence="4 5">
    <name type="scientific">Rhodotorula toruloides</name>
    <name type="common">Yeast</name>
    <name type="synonym">Rhodosporidium toruloides</name>
    <dbReference type="NCBI Taxonomy" id="5286"/>
    <lineage>
        <taxon>Eukaryota</taxon>
        <taxon>Fungi</taxon>
        <taxon>Dikarya</taxon>
        <taxon>Basidiomycota</taxon>
        <taxon>Pucciniomycotina</taxon>
        <taxon>Microbotryomycetes</taxon>
        <taxon>Sporidiobolales</taxon>
        <taxon>Sporidiobolaceae</taxon>
        <taxon>Rhodotorula</taxon>
    </lineage>
</organism>
<sequence>MTVTAQTALYLNDDFLLMRNLAFTDLDSPLTGPVFRMQRNLLIGRVAPGTSTDDPEGEWKGLGYSNWLLDQRFGKRKRPYLAHVAKTVSMAVLREVQQVFHNEVSATAEARFRGKAPNEVQPLFLLTMYIIERHREALLWSFLVARSDVDQSGTYSDSERRAVLVDLGLRPTDAPPFPFIHVPRPRRDTIHAMAVNHAKLGLPNPLETTTDFSSHDGYPFLGLEPNMPFVYPSKEWPVAPRSAAPSSDPICSSTSSPALATSLPRSTTGR</sequence>
<protein>
    <recommendedName>
        <fullName evidence="3">Stealth protein CR3 conserved region 3 domain-containing protein</fullName>
    </recommendedName>
</protein>
<feature type="compositionally biased region" description="Low complexity" evidence="2">
    <location>
        <begin position="245"/>
        <end position="264"/>
    </location>
</feature>
<proteinExistence type="predicted"/>
<dbReference type="PANTHER" id="PTHR24045">
    <property type="match status" value="1"/>
</dbReference>
<evidence type="ECO:0000259" key="3">
    <source>
        <dbReference type="Pfam" id="PF17102"/>
    </source>
</evidence>
<dbReference type="AlphaFoldDB" id="A0A511K825"/>
<evidence type="ECO:0000313" key="5">
    <source>
        <dbReference type="Proteomes" id="UP000321518"/>
    </source>
</evidence>
<dbReference type="GO" id="GO:0046835">
    <property type="term" value="P:carbohydrate phosphorylation"/>
    <property type="evidence" value="ECO:0007669"/>
    <property type="project" value="TreeGrafter"/>
</dbReference>
<dbReference type="Pfam" id="PF17102">
    <property type="entry name" value="Stealth_CR3"/>
    <property type="match status" value="1"/>
</dbReference>
<dbReference type="InterPro" id="IPR047141">
    <property type="entry name" value="Stealth"/>
</dbReference>
<keyword evidence="1" id="KW-0808">Transferase</keyword>
<dbReference type="GO" id="GO:0003976">
    <property type="term" value="F:UDP-N-acetylglucosamine-lysosomal-enzyme N-acetylglucosaminephosphotransferase activity"/>
    <property type="evidence" value="ECO:0007669"/>
    <property type="project" value="TreeGrafter"/>
</dbReference>
<gene>
    <name evidence="4" type="ORF">Rt10032_c01g0526</name>
</gene>
<comment type="caution">
    <text evidence="4">The sequence shown here is derived from an EMBL/GenBank/DDBJ whole genome shotgun (WGS) entry which is preliminary data.</text>
</comment>
<evidence type="ECO:0000256" key="2">
    <source>
        <dbReference type="SAM" id="MobiDB-lite"/>
    </source>
</evidence>
<feature type="region of interest" description="Disordered" evidence="2">
    <location>
        <begin position="238"/>
        <end position="270"/>
    </location>
</feature>
<dbReference type="PANTHER" id="PTHR24045:SF0">
    <property type="entry name" value="N-ACETYLGLUCOSAMINE-1-PHOSPHOTRANSFERASE SUBUNITS ALPHA_BETA"/>
    <property type="match status" value="1"/>
</dbReference>
<feature type="domain" description="Stealth protein CR3 conserved region 3" evidence="3">
    <location>
        <begin position="82"/>
        <end position="132"/>
    </location>
</feature>
<dbReference type="GO" id="GO:0005794">
    <property type="term" value="C:Golgi apparatus"/>
    <property type="evidence" value="ECO:0007669"/>
    <property type="project" value="TreeGrafter"/>
</dbReference>
<dbReference type="EMBL" id="BJWK01000001">
    <property type="protein sequence ID" value="GEM06509.1"/>
    <property type="molecule type" value="Genomic_DNA"/>
</dbReference>
<accession>A0A511K825</accession>
<evidence type="ECO:0000256" key="1">
    <source>
        <dbReference type="ARBA" id="ARBA00022679"/>
    </source>
</evidence>
<dbReference type="Proteomes" id="UP000321518">
    <property type="component" value="Unassembled WGS sequence"/>
</dbReference>
<name>A0A511K825_RHOTO</name>